<gene>
    <name evidence="5" type="ORF">E5353_10710</name>
</gene>
<dbReference type="PANTHER" id="PTHR30408:SF13">
    <property type="entry name" value="TYPE I RESTRICTION ENZYME HINDI SPECIFICITY SUBUNIT"/>
    <property type="match status" value="1"/>
</dbReference>
<comment type="caution">
    <text evidence="5">The sequence shown here is derived from an EMBL/GenBank/DDBJ whole genome shotgun (WGS) entry which is preliminary data.</text>
</comment>
<accession>A0A4S2CZG6</accession>
<dbReference type="Proteomes" id="UP000309566">
    <property type="component" value="Unassembled WGS sequence"/>
</dbReference>
<comment type="similarity">
    <text evidence="1">Belongs to the type-I restriction system S methylase family.</text>
</comment>
<dbReference type="AlphaFoldDB" id="A0A4S2CZG6"/>
<dbReference type="EMBL" id="SRYX01000036">
    <property type="protein sequence ID" value="TGY33543.1"/>
    <property type="molecule type" value="Genomic_DNA"/>
</dbReference>
<evidence type="ECO:0000256" key="2">
    <source>
        <dbReference type="ARBA" id="ARBA00022747"/>
    </source>
</evidence>
<dbReference type="SUPFAM" id="SSF116734">
    <property type="entry name" value="DNA methylase specificity domain"/>
    <property type="match status" value="2"/>
</dbReference>
<organism evidence="5 6">
    <name type="scientific">Bacteroides caecimuris</name>
    <dbReference type="NCBI Taxonomy" id="1796613"/>
    <lineage>
        <taxon>Bacteria</taxon>
        <taxon>Pseudomonadati</taxon>
        <taxon>Bacteroidota</taxon>
        <taxon>Bacteroidia</taxon>
        <taxon>Bacteroidales</taxon>
        <taxon>Bacteroidaceae</taxon>
        <taxon>Bacteroides</taxon>
    </lineage>
</organism>
<evidence type="ECO:0000313" key="6">
    <source>
        <dbReference type="Proteomes" id="UP000309566"/>
    </source>
</evidence>
<keyword evidence="5" id="KW-0540">Nuclease</keyword>
<reference evidence="5 6" key="1">
    <citation type="submission" date="2019-04" db="EMBL/GenBank/DDBJ databases">
        <title>Microbes associate with the intestines of laboratory mice.</title>
        <authorList>
            <person name="Navarre W."/>
            <person name="Wong E."/>
            <person name="Huang K."/>
            <person name="Tropini C."/>
            <person name="Ng K."/>
            <person name="Yu B."/>
        </authorList>
    </citation>
    <scope>NUCLEOTIDE SEQUENCE [LARGE SCALE GENOMIC DNA]</scope>
    <source>
        <strain evidence="5 6">NM63_1-25</strain>
    </source>
</reference>
<dbReference type="GO" id="GO:0004519">
    <property type="term" value="F:endonuclease activity"/>
    <property type="evidence" value="ECO:0007669"/>
    <property type="project" value="UniProtKB-KW"/>
</dbReference>
<dbReference type="InterPro" id="IPR000055">
    <property type="entry name" value="Restrct_endonuc_typeI_TRD"/>
</dbReference>
<keyword evidence="5" id="KW-0378">Hydrolase</keyword>
<dbReference type="Gene3D" id="1.10.287.1120">
    <property type="entry name" value="Bipartite methylase S protein"/>
    <property type="match status" value="1"/>
</dbReference>
<evidence type="ECO:0000313" key="5">
    <source>
        <dbReference type="EMBL" id="TGY33543.1"/>
    </source>
</evidence>
<dbReference type="Gene3D" id="3.90.220.20">
    <property type="entry name" value="DNA methylase specificity domains"/>
    <property type="match status" value="2"/>
</dbReference>
<evidence type="ECO:0000259" key="4">
    <source>
        <dbReference type="Pfam" id="PF01420"/>
    </source>
</evidence>
<name>A0A4S2CZG6_9BACE</name>
<dbReference type="InterPro" id="IPR052021">
    <property type="entry name" value="Type-I_RS_S_subunit"/>
</dbReference>
<keyword evidence="2" id="KW-0680">Restriction system</keyword>
<dbReference type="GO" id="GO:0003677">
    <property type="term" value="F:DNA binding"/>
    <property type="evidence" value="ECO:0007669"/>
    <property type="project" value="UniProtKB-KW"/>
</dbReference>
<dbReference type="CDD" id="cd17249">
    <property type="entry name" value="RMtype1_S_EcoR124I-TRD2-CR2_like"/>
    <property type="match status" value="1"/>
</dbReference>
<feature type="domain" description="Type I restriction modification DNA specificity" evidence="4">
    <location>
        <begin position="213"/>
        <end position="369"/>
    </location>
</feature>
<evidence type="ECO:0000256" key="3">
    <source>
        <dbReference type="ARBA" id="ARBA00023125"/>
    </source>
</evidence>
<dbReference type="PANTHER" id="PTHR30408">
    <property type="entry name" value="TYPE-1 RESTRICTION ENZYME ECOKI SPECIFICITY PROTEIN"/>
    <property type="match status" value="1"/>
</dbReference>
<evidence type="ECO:0000256" key="1">
    <source>
        <dbReference type="ARBA" id="ARBA00010923"/>
    </source>
</evidence>
<proteinExistence type="inferred from homology"/>
<protein>
    <submittedName>
        <fullName evidence="5">Restriction endonuclease subunit S</fullName>
    </submittedName>
</protein>
<dbReference type="RefSeq" id="WP_135999764.1">
    <property type="nucleotide sequence ID" value="NZ_SRYX01000036.1"/>
</dbReference>
<sequence>MEEWKEYELGELITLNSGGTPDKSNKSYWGGDIPWISAKFMYDDYLYSSELKISQEGLDNGSRLAPKGSILLLTRGSGLFNRIPVCYVMRDLAYNQDVKCLESKNKELISTKFLFYWLMGNKNSIGAILETTGIGAGKIDTNRLKNIRISLPPKEYQQALIGFAESIMHKIELNRRINDNLEQQAQALFKAWFVDFEPFRGGKFVDSELGMIPEGWNIQSISSIFNFQEGPGIRNWQYVNNGTKFINIRCINNDIINIQNANMISDEEAQGKYAHFMLKENDIVISCSGTLGRKALVLKEYLPLCLNTSVIRFTPRINRQLGFLYGYLGSSLFLNKQIELASGSVQANFGPIHLKGMSIAIPDNNVLNQFSDIVNSIIQKKKNIISESLRLTNLRDSILPKLMSGKIKIDKLNS</sequence>
<dbReference type="GO" id="GO:0009307">
    <property type="term" value="P:DNA restriction-modification system"/>
    <property type="evidence" value="ECO:0007669"/>
    <property type="project" value="UniProtKB-KW"/>
</dbReference>
<dbReference type="InterPro" id="IPR044946">
    <property type="entry name" value="Restrct_endonuc_typeI_TRD_sf"/>
</dbReference>
<keyword evidence="5" id="KW-0255">Endonuclease</keyword>
<feature type="domain" description="Type I restriction modification DNA specificity" evidence="4">
    <location>
        <begin position="1"/>
        <end position="183"/>
    </location>
</feature>
<keyword evidence="3" id="KW-0238">DNA-binding</keyword>
<dbReference type="Pfam" id="PF01420">
    <property type="entry name" value="Methylase_S"/>
    <property type="match status" value="2"/>
</dbReference>